<evidence type="ECO:0000313" key="1">
    <source>
        <dbReference type="EMBL" id="ETD27362.1"/>
    </source>
</evidence>
<gene>
    <name evidence="1" type="ORF">HMPREF2087_00274</name>
</gene>
<evidence type="ECO:0000313" key="2">
    <source>
        <dbReference type="Proteomes" id="UP000018688"/>
    </source>
</evidence>
<protein>
    <submittedName>
        <fullName evidence="1">Uncharacterized protein</fullName>
    </submittedName>
</protein>
<accession>V8CJU5</accession>
<dbReference type="HOGENOM" id="CLU_2935150_0_0_7"/>
<name>V8CJU5_9HELI</name>
<dbReference type="RefSeq" id="WP_023929186.1">
    <property type="nucleotide sequence ID" value="NZ_KI669458.1"/>
</dbReference>
<dbReference type="AlphaFoldDB" id="V8CJU5"/>
<reference evidence="1 2" key="1">
    <citation type="submission" date="2013-10" db="EMBL/GenBank/DDBJ databases">
        <title>The Genome Sequence of Helicobacter canis NCTC 12740.</title>
        <authorList>
            <consortium name="The Broad Institute Genomics Platform"/>
            <person name="Earl A."/>
            <person name="Fox J.G."/>
            <person name="Shen Z."/>
            <person name="Young S.K."/>
            <person name="Zeng Q."/>
            <person name="Gargeya S."/>
            <person name="Fitzgerald M."/>
            <person name="Abouelleil A."/>
            <person name="Alvarado L."/>
            <person name="Chapman S.B."/>
            <person name="Gainer-Dewar J."/>
            <person name="Goldberg J."/>
            <person name="Griggs A."/>
            <person name="Gujja S."/>
            <person name="Hansen M."/>
            <person name="Howarth C."/>
            <person name="Imamovic A."/>
            <person name="Ireland A."/>
            <person name="Larimer J."/>
            <person name="McCowan C."/>
            <person name="Murphy C."/>
            <person name="Pearson M."/>
            <person name="Poon T.W."/>
            <person name="Priest M."/>
            <person name="Roberts A."/>
            <person name="Saif S."/>
            <person name="Shea T."/>
            <person name="Sykes S."/>
            <person name="Wortman J."/>
            <person name="Nusbaum C."/>
            <person name="Birren B."/>
        </authorList>
    </citation>
    <scope>NUCLEOTIDE SEQUENCE [LARGE SCALE GENOMIC DNA]</scope>
    <source>
        <strain evidence="1 2">NCTC 12740</strain>
    </source>
</reference>
<comment type="caution">
    <text evidence="1">The sequence shown here is derived from an EMBL/GenBank/DDBJ whole genome shotgun (WGS) entry which is preliminary data.</text>
</comment>
<dbReference type="EMBL" id="AZJJ01000001">
    <property type="protein sequence ID" value="ETD27362.1"/>
    <property type="molecule type" value="Genomic_DNA"/>
</dbReference>
<dbReference type="PATRIC" id="fig|1357399.3.peg.286"/>
<dbReference type="STRING" id="1357399.HMPREF2087_00274"/>
<organism evidence="1 2">
    <name type="scientific">Helicobacter canis NCTC 12740</name>
    <dbReference type="NCBI Taxonomy" id="1357399"/>
    <lineage>
        <taxon>Bacteria</taxon>
        <taxon>Pseudomonadati</taxon>
        <taxon>Campylobacterota</taxon>
        <taxon>Epsilonproteobacteria</taxon>
        <taxon>Campylobacterales</taxon>
        <taxon>Helicobacteraceae</taxon>
        <taxon>Helicobacter</taxon>
    </lineage>
</organism>
<keyword evidence="2" id="KW-1185">Reference proteome</keyword>
<dbReference type="OrthoDB" id="9814566at2"/>
<sequence>MILVFDCPYCGRENELAIELENEFDYIEQDESKDLAVVCQECDGEVDLEMIVSVSQGERQ</sequence>
<proteinExistence type="predicted"/>
<dbReference type="Proteomes" id="UP000018688">
    <property type="component" value="Unassembled WGS sequence"/>
</dbReference>